<name>A0A6G0YWT7_APHCR</name>
<evidence type="ECO:0000313" key="1">
    <source>
        <dbReference type="EMBL" id="KAF0762526.1"/>
    </source>
</evidence>
<accession>A0A6G0YWT7</accession>
<keyword evidence="2" id="KW-1185">Reference proteome</keyword>
<dbReference type="OrthoDB" id="7460570at2759"/>
<sequence length="123" mass="14205">MTIFLECIFSSVPYLLFINWIFYMNCIHDEKIENIRCNLNWNNSEDGADLSDFDANPDDQISPAEHIPAGYDLNWPAWRTLNRLRTGVGRSKDNLKKWGINSPVMANLLDETQQEITALTNKI</sequence>
<gene>
    <name evidence="1" type="ORF">FWK35_00012287</name>
</gene>
<organism evidence="1 2">
    <name type="scientific">Aphis craccivora</name>
    <name type="common">Cowpea aphid</name>
    <dbReference type="NCBI Taxonomy" id="307492"/>
    <lineage>
        <taxon>Eukaryota</taxon>
        <taxon>Metazoa</taxon>
        <taxon>Ecdysozoa</taxon>
        <taxon>Arthropoda</taxon>
        <taxon>Hexapoda</taxon>
        <taxon>Insecta</taxon>
        <taxon>Pterygota</taxon>
        <taxon>Neoptera</taxon>
        <taxon>Paraneoptera</taxon>
        <taxon>Hemiptera</taxon>
        <taxon>Sternorrhyncha</taxon>
        <taxon>Aphidomorpha</taxon>
        <taxon>Aphidoidea</taxon>
        <taxon>Aphididae</taxon>
        <taxon>Aphidini</taxon>
        <taxon>Aphis</taxon>
        <taxon>Aphis</taxon>
    </lineage>
</organism>
<dbReference type="Proteomes" id="UP000478052">
    <property type="component" value="Unassembled WGS sequence"/>
</dbReference>
<comment type="caution">
    <text evidence="1">The sequence shown here is derived from an EMBL/GenBank/DDBJ whole genome shotgun (WGS) entry which is preliminary data.</text>
</comment>
<protein>
    <submittedName>
        <fullName evidence="1">Uncharacterized protein</fullName>
    </submittedName>
</protein>
<reference evidence="1 2" key="1">
    <citation type="submission" date="2019-08" db="EMBL/GenBank/DDBJ databases">
        <title>Whole genome of Aphis craccivora.</title>
        <authorList>
            <person name="Voronova N.V."/>
            <person name="Shulinski R.S."/>
            <person name="Bandarenka Y.V."/>
            <person name="Zhorov D.G."/>
            <person name="Warner D."/>
        </authorList>
    </citation>
    <scope>NUCLEOTIDE SEQUENCE [LARGE SCALE GENOMIC DNA]</scope>
    <source>
        <strain evidence="1">180601</strain>
        <tissue evidence="1">Whole Body</tissue>
    </source>
</reference>
<proteinExistence type="predicted"/>
<evidence type="ECO:0000313" key="2">
    <source>
        <dbReference type="Proteomes" id="UP000478052"/>
    </source>
</evidence>
<dbReference type="AlphaFoldDB" id="A0A6G0YWT7"/>
<dbReference type="EMBL" id="VUJU01002122">
    <property type="protein sequence ID" value="KAF0762526.1"/>
    <property type="molecule type" value="Genomic_DNA"/>
</dbReference>